<dbReference type="InParanoid" id="A0A066VEI4"/>
<gene>
    <name evidence="1" type="ORF">K437DRAFT_275888</name>
</gene>
<dbReference type="OrthoDB" id="21502at2759"/>
<name>A0A066VEI4_TILAU</name>
<proteinExistence type="predicted"/>
<dbReference type="GeneID" id="25266671"/>
<dbReference type="RefSeq" id="XP_013241164.1">
    <property type="nucleotide sequence ID" value="XM_013385710.1"/>
</dbReference>
<organism evidence="1 2">
    <name type="scientific">Tilletiaria anomala (strain ATCC 24038 / CBS 436.72 / UBC 951)</name>
    <dbReference type="NCBI Taxonomy" id="1037660"/>
    <lineage>
        <taxon>Eukaryota</taxon>
        <taxon>Fungi</taxon>
        <taxon>Dikarya</taxon>
        <taxon>Basidiomycota</taxon>
        <taxon>Ustilaginomycotina</taxon>
        <taxon>Exobasidiomycetes</taxon>
        <taxon>Georgefischeriales</taxon>
        <taxon>Tilletiariaceae</taxon>
        <taxon>Tilletiaria</taxon>
    </lineage>
</organism>
<dbReference type="STRING" id="1037660.A0A066VEI4"/>
<evidence type="ECO:0000313" key="1">
    <source>
        <dbReference type="EMBL" id="KDN39831.1"/>
    </source>
</evidence>
<dbReference type="HOGENOM" id="CLU_459409_0_0_1"/>
<keyword evidence="2" id="KW-1185">Reference proteome</keyword>
<sequence>MTAPAPATPPPKAGPDAGDGDCFSYVPLSPYTLSVPAAARESIGFHSYLVSGNSFDLQKLQTSWYRLVDAWPVLAASIVCAYSTPSPVGGGGADKLGSDAWILKIPSGRQLKRLAAAKRAPTIIEARDTAGTSPTTAAPSPSFTISSAPPGTLISTIFPGRLSGELSASSISTLPSLTQSELHKYAPNAPNDVSNDLLIKSSASDTVSKKHSLVSVHVTLFNDGLLAVLTAPTIFLDPDDTSAYSAFALEDIVNEALTLTLTQRSILPTPYGWFTYPFFARLYYSIRETWNNSIRFPLSSFEARDVFVPTSIVESLMGQAKADLKAEGHNVDGEEGRVEKEHVLLAWMLQLANKGKDRDSTLLSVLVPANLRKLKGPKGNAYVPSPYLAGNSALPTVPLSQIPYPTILASRLGVLALRIRYALESQEKCASTIIQWQVANHAPILGSKAKTNTHYFPPTGDAWTFSADWVVGGAGNSSAGSETGAGIDFSFALGDAKANAGVATSIPLPDAGADKSATVTTVTAKNGALLHSSSHVFFASKKAKGNTLGGRKRWTLALPRALPDGTGYWSAAVLPSKSVWQNAMGFGAATSSGK</sequence>
<dbReference type="EMBL" id="JMSN01000099">
    <property type="protein sequence ID" value="KDN39831.1"/>
    <property type="molecule type" value="Genomic_DNA"/>
</dbReference>
<protein>
    <submittedName>
        <fullName evidence="1">Uncharacterized protein</fullName>
    </submittedName>
</protein>
<dbReference type="AlphaFoldDB" id="A0A066VEI4"/>
<comment type="caution">
    <text evidence="1">The sequence shown here is derived from an EMBL/GenBank/DDBJ whole genome shotgun (WGS) entry which is preliminary data.</text>
</comment>
<dbReference type="Proteomes" id="UP000027361">
    <property type="component" value="Unassembled WGS sequence"/>
</dbReference>
<reference evidence="1 2" key="1">
    <citation type="submission" date="2014-05" db="EMBL/GenBank/DDBJ databases">
        <title>Draft genome sequence of a rare smut relative, Tilletiaria anomala UBC 951.</title>
        <authorList>
            <consortium name="DOE Joint Genome Institute"/>
            <person name="Toome M."/>
            <person name="Kuo A."/>
            <person name="Henrissat B."/>
            <person name="Lipzen A."/>
            <person name="Tritt A."/>
            <person name="Yoshinaga Y."/>
            <person name="Zane M."/>
            <person name="Barry K."/>
            <person name="Grigoriev I.V."/>
            <person name="Spatafora J.W."/>
            <person name="Aimea M.C."/>
        </authorList>
    </citation>
    <scope>NUCLEOTIDE SEQUENCE [LARGE SCALE GENOMIC DNA]</scope>
    <source>
        <strain evidence="1 2">UBC 951</strain>
    </source>
</reference>
<accession>A0A066VEI4</accession>
<evidence type="ECO:0000313" key="2">
    <source>
        <dbReference type="Proteomes" id="UP000027361"/>
    </source>
</evidence>